<accession>X1PMW4</accession>
<reference evidence="2" key="1">
    <citation type="journal article" date="2014" name="Front. Microbiol.">
        <title>High frequency of phylogenetically diverse reductive dehalogenase-homologous genes in deep subseafloor sedimentary metagenomes.</title>
        <authorList>
            <person name="Kawai M."/>
            <person name="Futagami T."/>
            <person name="Toyoda A."/>
            <person name="Takaki Y."/>
            <person name="Nishi S."/>
            <person name="Hori S."/>
            <person name="Arai W."/>
            <person name="Tsubouchi T."/>
            <person name="Morono Y."/>
            <person name="Uchiyama I."/>
            <person name="Ito T."/>
            <person name="Fujiyama A."/>
            <person name="Inagaki F."/>
            <person name="Takami H."/>
        </authorList>
    </citation>
    <scope>NUCLEOTIDE SEQUENCE</scope>
    <source>
        <strain evidence="2">Expedition CK06-06</strain>
    </source>
</reference>
<proteinExistence type="predicted"/>
<comment type="caution">
    <text evidence="2">The sequence shown here is derived from an EMBL/GenBank/DDBJ whole genome shotgun (WGS) entry which is preliminary data.</text>
</comment>
<dbReference type="InterPro" id="IPR018337">
    <property type="entry name" value="Cell_wall/Cho-bd_repeat"/>
</dbReference>
<keyword evidence="1" id="KW-0677">Repeat</keyword>
<evidence type="ECO:0000256" key="1">
    <source>
        <dbReference type="ARBA" id="ARBA00022737"/>
    </source>
</evidence>
<name>X1PMW4_9ZZZZ</name>
<dbReference type="EMBL" id="BARV01025076">
    <property type="protein sequence ID" value="GAI40395.1"/>
    <property type="molecule type" value="Genomic_DNA"/>
</dbReference>
<feature type="non-terminal residue" evidence="2">
    <location>
        <position position="107"/>
    </location>
</feature>
<gene>
    <name evidence="2" type="ORF">S06H3_40803</name>
</gene>
<dbReference type="PROSITE" id="PS51170">
    <property type="entry name" value="CW"/>
    <property type="match status" value="1"/>
</dbReference>
<evidence type="ECO:0000313" key="2">
    <source>
        <dbReference type="EMBL" id="GAI40395.1"/>
    </source>
</evidence>
<protein>
    <submittedName>
        <fullName evidence="2">Uncharacterized protein</fullName>
    </submittedName>
</protein>
<dbReference type="AlphaFoldDB" id="X1PMW4"/>
<sequence>MTTKALQVSLGSIGVYATGYYQVNGQWYYYDATTGQWYIYSAGYIYPLKIYEMYPTQPVMAIAPGDKLKITISYTYSGPISVGVEEYFSIGAKVALQYWPKVVGRNT</sequence>
<organism evidence="2">
    <name type="scientific">marine sediment metagenome</name>
    <dbReference type="NCBI Taxonomy" id="412755"/>
    <lineage>
        <taxon>unclassified sequences</taxon>
        <taxon>metagenomes</taxon>
        <taxon>ecological metagenomes</taxon>
    </lineage>
</organism>